<sequence>MTATPRLSLPLLAAGQAQKHVTHNDALTRLDALVHLTVDSRSQTVPPAVPTELSACIIPPGATGVFSGRTDQIALFENGGWLFLTPRPGWQAWVVDEAEHNLWTGTEWRRDSPLSSLGASLWGVNGTADVTTRFVVQAPASLFNHDGAGHQLKLNKAAAGETASLLFQDGYSGRAEIGLAGDDDLHCKVSADGSAWAEALTVERSTGEVSLPATPWASGGNLLLNGDLQINQRGFAGGALAAGIYGFDRWKAGPAGATLSVAGYDLTLSAGALVQPVEPALWGLSSFAGQALTLSVEGLSGGALSVSVGSVSGSIAAGAGRRSVTLTPAAGDTGALLVSLAPVGPAVSLRRVKLEIGRRASTWAARPATLEELLCARYFWRPESSLALDAYQAAGGAVAQTLILPTRMRATPSAAFAVSGTVNVAGGSPALTVLSRREARVSVAASAVGRVEATFGSIAFDAEL</sequence>
<comment type="caution">
    <text evidence="1">The sequence shown here is derived from an EMBL/GenBank/DDBJ whole genome shotgun (WGS) entry which is preliminary data.</text>
</comment>
<keyword evidence="2" id="KW-1185">Reference proteome</keyword>
<dbReference type="RefSeq" id="WP_066725550.1">
    <property type="nucleotide sequence ID" value="NZ_JBHSLU010000004.1"/>
</dbReference>
<reference evidence="2" key="1">
    <citation type="journal article" date="2019" name="Int. J. Syst. Evol. Microbiol.">
        <title>The Global Catalogue of Microorganisms (GCM) 10K type strain sequencing project: providing services to taxonomists for standard genome sequencing and annotation.</title>
        <authorList>
            <consortium name="The Broad Institute Genomics Platform"/>
            <consortium name="The Broad Institute Genome Sequencing Center for Infectious Disease"/>
            <person name="Wu L."/>
            <person name="Ma J."/>
        </authorList>
    </citation>
    <scope>NUCLEOTIDE SEQUENCE [LARGE SCALE GENOMIC DNA]</scope>
    <source>
        <strain evidence="2">CCUG 43117</strain>
    </source>
</reference>
<gene>
    <name evidence="1" type="ORF">ACFPN9_02275</name>
</gene>
<protein>
    <submittedName>
        <fullName evidence="1">DUF2793 domain-containing protein</fullName>
    </submittedName>
</protein>
<accession>A0ABW0NUB5</accession>
<dbReference type="Pfam" id="PF10983">
    <property type="entry name" value="DUF2793"/>
    <property type="match status" value="1"/>
</dbReference>
<name>A0ABW0NUB5_9HYPH</name>
<dbReference type="EMBL" id="JBHSLU010000004">
    <property type="protein sequence ID" value="MFC5504081.1"/>
    <property type="molecule type" value="Genomic_DNA"/>
</dbReference>
<organism evidence="1 2">
    <name type="scientific">Bosea massiliensis</name>
    <dbReference type="NCBI Taxonomy" id="151419"/>
    <lineage>
        <taxon>Bacteria</taxon>
        <taxon>Pseudomonadati</taxon>
        <taxon>Pseudomonadota</taxon>
        <taxon>Alphaproteobacteria</taxon>
        <taxon>Hyphomicrobiales</taxon>
        <taxon>Boseaceae</taxon>
        <taxon>Bosea</taxon>
    </lineage>
</organism>
<dbReference type="Proteomes" id="UP001596060">
    <property type="component" value="Unassembled WGS sequence"/>
</dbReference>
<evidence type="ECO:0000313" key="2">
    <source>
        <dbReference type="Proteomes" id="UP001596060"/>
    </source>
</evidence>
<evidence type="ECO:0000313" key="1">
    <source>
        <dbReference type="EMBL" id="MFC5504081.1"/>
    </source>
</evidence>
<proteinExistence type="predicted"/>
<dbReference type="InterPro" id="IPR021251">
    <property type="entry name" value="DUF2793"/>
</dbReference>